<keyword evidence="1" id="KW-0472">Membrane</keyword>
<organism evidence="2">
    <name type="scientific">hydrothermal vent metagenome</name>
    <dbReference type="NCBI Taxonomy" id="652676"/>
    <lineage>
        <taxon>unclassified sequences</taxon>
        <taxon>metagenomes</taxon>
        <taxon>ecological metagenomes</taxon>
    </lineage>
</organism>
<evidence type="ECO:0000313" key="2">
    <source>
        <dbReference type="EMBL" id="VAW99460.1"/>
    </source>
</evidence>
<keyword evidence="1" id="KW-0812">Transmembrane</keyword>
<protein>
    <submittedName>
        <fullName evidence="2">Uncharacterized protein</fullName>
    </submittedName>
</protein>
<keyword evidence="1" id="KW-1133">Transmembrane helix</keyword>
<gene>
    <name evidence="2" type="ORF">MNBD_GAMMA21-1932</name>
</gene>
<dbReference type="AlphaFoldDB" id="A0A3B1ACV4"/>
<dbReference type="EMBL" id="UOFR01000067">
    <property type="protein sequence ID" value="VAW99460.1"/>
    <property type="molecule type" value="Genomic_DNA"/>
</dbReference>
<evidence type="ECO:0000256" key="1">
    <source>
        <dbReference type="SAM" id="Phobius"/>
    </source>
</evidence>
<proteinExistence type="predicted"/>
<name>A0A3B1ACV4_9ZZZZ</name>
<accession>A0A3B1ACV4</accession>
<reference evidence="2" key="1">
    <citation type="submission" date="2018-06" db="EMBL/GenBank/DDBJ databases">
        <authorList>
            <person name="Zhirakovskaya E."/>
        </authorList>
    </citation>
    <scope>NUCLEOTIDE SEQUENCE</scope>
</reference>
<feature type="transmembrane region" description="Helical" evidence="1">
    <location>
        <begin position="9"/>
        <end position="27"/>
    </location>
</feature>
<sequence length="67" mass="7083">MSGLQKNQISHSLVITAMIMLMAALGIGSGTGIAISFIAMVLTACAVVISMIKNQEIDSEEQEDKTQ</sequence>